<evidence type="ECO:0000313" key="2">
    <source>
        <dbReference type="Proteomes" id="UP000197208"/>
    </source>
</evidence>
<comment type="caution">
    <text evidence="1">The sequence shown here is derived from an EMBL/GenBank/DDBJ whole genome shotgun (WGS) entry which is preliminary data.</text>
</comment>
<protein>
    <submittedName>
        <fullName evidence="1">Uncharacterized protein</fullName>
    </submittedName>
</protein>
<proteinExistence type="predicted"/>
<dbReference type="Proteomes" id="UP000197208">
    <property type="component" value="Unassembled WGS sequence"/>
</dbReference>
<keyword evidence="2" id="KW-1185">Reference proteome</keyword>
<gene>
    <name evidence="1" type="ORF">CBQ26_00080</name>
</gene>
<name>A0A2D0A8G7_9DEIO</name>
<sequence length="118" mass="12820">MTVLHRLAAHCEGDLVALVSLLDILDEDTLHAARTERAALPTPLAPQPLSAEQLDQQALADERTVQQLGELRAESLEASGLPLPDLTRLDRRADLCLELASLLRDAAALRRELALDLA</sequence>
<dbReference type="OrthoDB" id="9950052at2"/>
<dbReference type="EMBL" id="NHMK01000001">
    <property type="protein sequence ID" value="OWL99211.1"/>
    <property type="molecule type" value="Genomic_DNA"/>
</dbReference>
<reference evidence="1 2" key="1">
    <citation type="submission" date="2017-05" db="EMBL/GenBank/DDBJ databases">
        <title>De novo genome assembly of Deniococcus indicus strain DR1.</title>
        <authorList>
            <person name="Chauhan D."/>
            <person name="Yennamalli R.M."/>
            <person name="Priyadarshini R."/>
        </authorList>
    </citation>
    <scope>NUCLEOTIDE SEQUENCE [LARGE SCALE GENOMIC DNA]</scope>
    <source>
        <strain evidence="1 2">DR1</strain>
    </source>
</reference>
<dbReference type="RefSeq" id="WP_088246584.1">
    <property type="nucleotide sequence ID" value="NZ_NHMK01000001.1"/>
</dbReference>
<organism evidence="1 2">
    <name type="scientific">Deinococcus indicus</name>
    <dbReference type="NCBI Taxonomy" id="223556"/>
    <lineage>
        <taxon>Bacteria</taxon>
        <taxon>Thermotogati</taxon>
        <taxon>Deinococcota</taxon>
        <taxon>Deinococci</taxon>
        <taxon>Deinococcales</taxon>
        <taxon>Deinococcaceae</taxon>
        <taxon>Deinococcus</taxon>
    </lineage>
</organism>
<accession>A0A2D0A8G7</accession>
<dbReference type="AlphaFoldDB" id="A0A2D0A8G7"/>
<evidence type="ECO:0000313" key="1">
    <source>
        <dbReference type="EMBL" id="OWL99211.1"/>
    </source>
</evidence>